<dbReference type="Proteomes" id="UP001610563">
    <property type="component" value="Unassembled WGS sequence"/>
</dbReference>
<gene>
    <name evidence="2" type="ORF">BJX66DRAFT_309373</name>
</gene>
<evidence type="ECO:0000256" key="1">
    <source>
        <dbReference type="SAM" id="Phobius"/>
    </source>
</evidence>
<keyword evidence="1" id="KW-1133">Transmembrane helix</keyword>
<dbReference type="EMBL" id="JBFTWV010000084">
    <property type="protein sequence ID" value="KAL2788119.1"/>
    <property type="molecule type" value="Genomic_DNA"/>
</dbReference>
<protein>
    <submittedName>
        <fullName evidence="2">P-loop containing nucleoside triphosphate hydrolase protein</fullName>
    </submittedName>
</protein>
<organism evidence="2 3">
    <name type="scientific">Aspergillus keveii</name>
    <dbReference type="NCBI Taxonomy" id="714993"/>
    <lineage>
        <taxon>Eukaryota</taxon>
        <taxon>Fungi</taxon>
        <taxon>Dikarya</taxon>
        <taxon>Ascomycota</taxon>
        <taxon>Pezizomycotina</taxon>
        <taxon>Eurotiomycetes</taxon>
        <taxon>Eurotiomycetidae</taxon>
        <taxon>Eurotiales</taxon>
        <taxon>Aspergillaceae</taxon>
        <taxon>Aspergillus</taxon>
        <taxon>Aspergillus subgen. Nidulantes</taxon>
    </lineage>
</organism>
<keyword evidence="1" id="KW-0472">Membrane</keyword>
<keyword evidence="2" id="KW-0378">Hydrolase</keyword>
<keyword evidence="1" id="KW-0812">Transmembrane</keyword>
<dbReference type="PANTHER" id="PTHR47691">
    <property type="entry name" value="REGULATOR-RELATED"/>
    <property type="match status" value="1"/>
</dbReference>
<dbReference type="PANTHER" id="PTHR47691:SF3">
    <property type="entry name" value="HTH-TYPE TRANSCRIPTIONAL REGULATOR RV0890C-RELATED"/>
    <property type="match status" value="1"/>
</dbReference>
<dbReference type="SUPFAM" id="SSF52540">
    <property type="entry name" value="P-loop containing nucleoside triphosphate hydrolases"/>
    <property type="match status" value="1"/>
</dbReference>
<dbReference type="InterPro" id="IPR027417">
    <property type="entry name" value="P-loop_NTPase"/>
</dbReference>
<dbReference type="GO" id="GO:0016787">
    <property type="term" value="F:hydrolase activity"/>
    <property type="evidence" value="ECO:0007669"/>
    <property type="project" value="UniProtKB-KW"/>
</dbReference>
<dbReference type="Gene3D" id="3.40.50.300">
    <property type="entry name" value="P-loop containing nucleotide triphosphate hydrolases"/>
    <property type="match status" value="1"/>
</dbReference>
<evidence type="ECO:0000313" key="2">
    <source>
        <dbReference type="EMBL" id="KAL2788119.1"/>
    </source>
</evidence>
<feature type="transmembrane region" description="Helical" evidence="1">
    <location>
        <begin position="549"/>
        <end position="576"/>
    </location>
</feature>
<proteinExistence type="predicted"/>
<reference evidence="2 3" key="1">
    <citation type="submission" date="2024-07" db="EMBL/GenBank/DDBJ databases">
        <title>Section-level genome sequencing and comparative genomics of Aspergillus sections Usti and Cavernicolus.</title>
        <authorList>
            <consortium name="Lawrence Berkeley National Laboratory"/>
            <person name="Nybo J.L."/>
            <person name="Vesth T.C."/>
            <person name="Theobald S."/>
            <person name="Frisvad J.C."/>
            <person name="Larsen T.O."/>
            <person name="Kjaerboelling I."/>
            <person name="Rothschild-Mancinelli K."/>
            <person name="Lyhne E.K."/>
            <person name="Kogle M.E."/>
            <person name="Barry K."/>
            <person name="Clum A."/>
            <person name="Na H."/>
            <person name="Ledsgaard L."/>
            <person name="Lin J."/>
            <person name="Lipzen A."/>
            <person name="Kuo A."/>
            <person name="Riley R."/>
            <person name="Mondo S."/>
            <person name="Labutti K."/>
            <person name="Haridas S."/>
            <person name="Pangalinan J."/>
            <person name="Salamov A.A."/>
            <person name="Simmons B.A."/>
            <person name="Magnuson J.K."/>
            <person name="Chen J."/>
            <person name="Drula E."/>
            <person name="Henrissat B."/>
            <person name="Wiebenga A."/>
            <person name="Lubbers R.J."/>
            <person name="Gomes A.C."/>
            <person name="Makela M.R."/>
            <person name="Stajich J."/>
            <person name="Grigoriev I.V."/>
            <person name="Mortensen U.H."/>
            <person name="De Vries R.P."/>
            <person name="Baker S.E."/>
            <person name="Andersen M.R."/>
        </authorList>
    </citation>
    <scope>NUCLEOTIDE SEQUENCE [LARGE SCALE GENOMIC DNA]</scope>
    <source>
        <strain evidence="2 3">CBS 209.92</strain>
    </source>
</reference>
<name>A0ABR4FXZ9_9EURO</name>
<comment type="caution">
    <text evidence="2">The sequence shown here is derived from an EMBL/GenBank/DDBJ whole genome shotgun (WGS) entry which is preliminary data.</text>
</comment>
<keyword evidence="3" id="KW-1185">Reference proteome</keyword>
<sequence>MSLTLIISTQCRRTVYSHILDPVQRVHGLIPLAKFLYPGGRSYTPRRRTTLFHVKDSAPSTHDTGTDAIGREKDLEKLWTSLRPQEPPKRRVAVLHGPDGVGKTRLAARFAQLHVDDFSPIWWVDGSSNNTMLASLGKLASKIPTEKLLSYVSQPVSGRGILQRRAAMVLDYLHTSKDSRWLLVVDGLAAAKVKLDDFFPGRNHGSILVTTTPQKPQVFEGEYHALKPLNPKDALAFLSHLTSDQASGVPSSESEGQAKRILIRHLDGQPLALVLAAAYTRQTGLSTSSYLSLYLEARRGAPATEQCPLRTAFELSYQEVKLSNPLPAKILLLLSCYNHTNIPRNALEYARQMQQDDRTYPNLQASDPEMQQAMQTLRDLSLITTNHESGMECYNIHPMIQTWCRSMIITNEQEQQDIYSTALLSLGKMAAATINPQEPSTHVEQQSLLPHADEMQHLLQFSSTPQPSRETLEAIMDIGTLYHNQGLLPDAEGMYLHALSHSENLHIPWHPTRRRINKSLRHIRFQRGRMGQLIAQYRWAFVLLRAWELLAGSVLIVLSIGTWLILAIIMFFVWLVTRLTQMDGQTNSDKGLHLDGAEKVEEGTRV</sequence>
<evidence type="ECO:0000313" key="3">
    <source>
        <dbReference type="Proteomes" id="UP001610563"/>
    </source>
</evidence>
<accession>A0ABR4FXZ9</accession>